<evidence type="ECO:0000313" key="3">
    <source>
        <dbReference type="EMBL" id="NEU75324.1"/>
    </source>
</evidence>
<dbReference type="Pfam" id="PF19247">
    <property type="entry name" value="DUF5895"/>
    <property type="match status" value="1"/>
</dbReference>
<sequence>MSMAKSQANLNETQTKNNTAETHSTTIPQVTEKDEFCSPEFLDPNARLPRIQALRGTTSQTCGYFISVDQMANAGWMDFDDKQLITYTFESSGAEEKGILIQNPRMLVCPKSPVLGFDRKQSQEPNSSTIILGKYTLEMKEDENIGNLQYFQVFLLDKNNQPLHQIPLTYKAMGANQASFATHWQEFCKELNTCHSIINGIPAKQKNTLFYSLGIFCFKTAREQAGTKQKSFACKVVEHETPTLETWQNYFVGFKADVKNYVWESLEPNKPMAIPGLDNLNNLLLPGAVETVGISPANSSELDKLPY</sequence>
<organism evidence="3 4">
    <name type="scientific">Hassallia byssoidea VB512170</name>
    <dbReference type="NCBI Taxonomy" id="1304833"/>
    <lineage>
        <taxon>Bacteria</taxon>
        <taxon>Bacillati</taxon>
        <taxon>Cyanobacteriota</taxon>
        <taxon>Cyanophyceae</taxon>
        <taxon>Nostocales</taxon>
        <taxon>Tolypothrichaceae</taxon>
        <taxon>Hassallia</taxon>
    </lineage>
</organism>
<comment type="caution">
    <text evidence="3">The sequence shown here is derived from an EMBL/GenBank/DDBJ whole genome shotgun (WGS) entry which is preliminary data.</text>
</comment>
<accession>A0A846HFB4</accession>
<gene>
    <name evidence="3" type="ORF">PI95_022895</name>
</gene>
<dbReference type="InterPro" id="IPR045414">
    <property type="entry name" value="DUF5895"/>
</dbReference>
<feature type="compositionally biased region" description="Polar residues" evidence="1">
    <location>
        <begin position="1"/>
        <end position="29"/>
    </location>
</feature>
<dbReference type="Proteomes" id="UP000031549">
    <property type="component" value="Unassembled WGS sequence"/>
</dbReference>
<evidence type="ECO:0000313" key="4">
    <source>
        <dbReference type="Proteomes" id="UP000031549"/>
    </source>
</evidence>
<feature type="region of interest" description="Disordered" evidence="1">
    <location>
        <begin position="1"/>
        <end position="36"/>
    </location>
</feature>
<proteinExistence type="predicted"/>
<evidence type="ECO:0000259" key="2">
    <source>
        <dbReference type="Pfam" id="PF19247"/>
    </source>
</evidence>
<dbReference type="AlphaFoldDB" id="A0A846HFB4"/>
<protein>
    <recommendedName>
        <fullName evidence="2">DUF5895 domain-containing protein</fullName>
    </recommendedName>
</protein>
<keyword evidence="4" id="KW-1185">Reference proteome</keyword>
<evidence type="ECO:0000256" key="1">
    <source>
        <dbReference type="SAM" id="MobiDB-lite"/>
    </source>
</evidence>
<feature type="domain" description="DUF5895" evidence="2">
    <location>
        <begin position="35"/>
        <end position="187"/>
    </location>
</feature>
<reference evidence="3 4" key="1">
    <citation type="journal article" date="2015" name="Genome Announc.">
        <title>Draft Genome Sequence of Cyanobacterium Hassallia byssoidea Strain VB512170, Isolated from Monuments in India.</title>
        <authorList>
            <person name="Singh D."/>
            <person name="Chandrababunaidu M.M."/>
            <person name="Panda A."/>
            <person name="Sen D."/>
            <person name="Bhattacharyya S."/>
            <person name="Adhikary S.P."/>
            <person name="Tripathy S."/>
        </authorList>
    </citation>
    <scope>NUCLEOTIDE SEQUENCE [LARGE SCALE GENOMIC DNA]</scope>
    <source>
        <strain evidence="3 4">VB512170</strain>
    </source>
</reference>
<name>A0A846HFB4_9CYAN</name>
<dbReference type="EMBL" id="JTCM02000065">
    <property type="protein sequence ID" value="NEU75324.1"/>
    <property type="molecule type" value="Genomic_DNA"/>
</dbReference>